<dbReference type="EMBL" id="NOWF01000003">
    <property type="protein sequence ID" value="OYD08525.1"/>
    <property type="molecule type" value="Genomic_DNA"/>
</dbReference>
<proteinExistence type="predicted"/>
<dbReference type="AlphaFoldDB" id="A0A235BAB0"/>
<name>A0A235BAB0_9BACL</name>
<keyword evidence="2" id="KW-1185">Reference proteome</keyword>
<dbReference type="Proteomes" id="UP000215459">
    <property type="component" value="Unassembled WGS sequence"/>
</dbReference>
<reference evidence="1 2" key="1">
    <citation type="submission" date="2017-07" db="EMBL/GenBank/DDBJ databases">
        <title>The genome sequence of Paludifilum halophilum highlights mechanisms for microbial adaptation to high salt environemnts.</title>
        <authorList>
            <person name="Belbahri L."/>
        </authorList>
    </citation>
    <scope>NUCLEOTIDE SEQUENCE [LARGE SCALE GENOMIC DNA]</scope>
    <source>
        <strain evidence="1 2">DSM 102817</strain>
    </source>
</reference>
<gene>
    <name evidence="1" type="ORF">CHM34_06780</name>
</gene>
<evidence type="ECO:0000313" key="2">
    <source>
        <dbReference type="Proteomes" id="UP000215459"/>
    </source>
</evidence>
<organism evidence="1 2">
    <name type="scientific">Paludifilum halophilum</name>
    <dbReference type="NCBI Taxonomy" id="1642702"/>
    <lineage>
        <taxon>Bacteria</taxon>
        <taxon>Bacillati</taxon>
        <taxon>Bacillota</taxon>
        <taxon>Bacilli</taxon>
        <taxon>Bacillales</taxon>
        <taxon>Thermoactinomycetaceae</taxon>
        <taxon>Paludifilum</taxon>
    </lineage>
</organism>
<accession>A0A235BAB0</accession>
<protein>
    <submittedName>
        <fullName evidence="1">Uncharacterized protein</fullName>
    </submittedName>
</protein>
<sequence length="209" mass="23938">MRRRLKPGLVVTVPAREPLEEWSGQPGVVIEVKRKGPLKGKIIVLVASAVDDLRASRFVFEREELTKGGEVSEYVQKLADHYLRIVEEWEEGQAVIKAGEKVVDELTEQMARKGVKLETVSKTSDVWLDFGTYPCTVYYNAYIWQGEEIARVVKGAGRFFYADHLMRVYKERFGTVSDDLEEALARFDGSADFLKQKRKIKPHQFVKIL</sequence>
<comment type="caution">
    <text evidence="1">The sequence shown here is derived from an EMBL/GenBank/DDBJ whole genome shotgun (WGS) entry which is preliminary data.</text>
</comment>
<evidence type="ECO:0000313" key="1">
    <source>
        <dbReference type="EMBL" id="OYD08525.1"/>
    </source>
</evidence>
<dbReference type="RefSeq" id="WP_094263830.1">
    <property type="nucleotide sequence ID" value="NZ_NOWF01000003.1"/>
</dbReference>